<feature type="compositionally biased region" description="Polar residues" evidence="1">
    <location>
        <begin position="34"/>
        <end position="52"/>
    </location>
</feature>
<evidence type="ECO:0000313" key="3">
    <source>
        <dbReference type="RefSeq" id="XP_041418524.1"/>
    </source>
</evidence>
<feature type="compositionally biased region" description="Polar residues" evidence="1">
    <location>
        <begin position="748"/>
        <end position="767"/>
    </location>
</feature>
<feature type="compositionally biased region" description="Polar residues" evidence="1">
    <location>
        <begin position="157"/>
        <end position="171"/>
    </location>
</feature>
<dbReference type="InterPro" id="IPR050923">
    <property type="entry name" value="Cell_Proc_Reg/RNA_Proc"/>
</dbReference>
<feature type="compositionally biased region" description="Basic and acidic residues" evidence="1">
    <location>
        <begin position="773"/>
        <end position="792"/>
    </location>
</feature>
<dbReference type="Gene3D" id="3.30.160.20">
    <property type="match status" value="1"/>
</dbReference>
<feature type="compositionally biased region" description="Basic and acidic residues" evidence="1">
    <location>
        <begin position="810"/>
        <end position="821"/>
    </location>
</feature>
<evidence type="ECO:0000256" key="1">
    <source>
        <dbReference type="SAM" id="MobiDB-lite"/>
    </source>
</evidence>
<dbReference type="GeneID" id="108716509"/>
<dbReference type="CTD" id="108716509"/>
<feature type="compositionally biased region" description="Acidic residues" evidence="1">
    <location>
        <begin position="357"/>
        <end position="366"/>
    </location>
</feature>
<feature type="region of interest" description="Disordered" evidence="1">
    <location>
        <begin position="661"/>
        <end position="872"/>
    </location>
</feature>
<dbReference type="AlphaFoldDB" id="A0A8J1KQL7"/>
<feature type="region of interest" description="Disordered" evidence="1">
    <location>
        <begin position="1"/>
        <end position="331"/>
    </location>
</feature>
<reference evidence="3" key="1">
    <citation type="submission" date="2025-08" db="UniProtKB">
        <authorList>
            <consortium name="RefSeq"/>
        </authorList>
    </citation>
    <scope>IDENTIFICATION</scope>
    <source>
        <strain evidence="3">J_2021</strain>
        <tissue evidence="3">Erythrocytes</tissue>
    </source>
</reference>
<keyword evidence="2" id="KW-1185">Reference proteome</keyword>
<organism evidence="2 3">
    <name type="scientific">Xenopus laevis</name>
    <name type="common">African clawed frog</name>
    <dbReference type="NCBI Taxonomy" id="8355"/>
    <lineage>
        <taxon>Eukaryota</taxon>
        <taxon>Metazoa</taxon>
        <taxon>Chordata</taxon>
        <taxon>Craniata</taxon>
        <taxon>Vertebrata</taxon>
        <taxon>Euteleostomi</taxon>
        <taxon>Amphibia</taxon>
        <taxon>Batrachia</taxon>
        <taxon>Anura</taxon>
        <taxon>Pipoidea</taxon>
        <taxon>Pipidae</taxon>
        <taxon>Xenopodinae</taxon>
        <taxon>Xenopus</taxon>
        <taxon>Xenopus</taxon>
    </lineage>
</organism>
<feature type="compositionally biased region" description="Basic and acidic residues" evidence="1">
    <location>
        <begin position="272"/>
        <end position="284"/>
    </location>
</feature>
<proteinExistence type="predicted"/>
<feature type="compositionally biased region" description="Basic and acidic residues" evidence="1">
    <location>
        <begin position="373"/>
        <end position="388"/>
    </location>
</feature>
<feature type="compositionally biased region" description="Basic and acidic residues" evidence="1">
    <location>
        <begin position="732"/>
        <end position="745"/>
    </location>
</feature>
<gene>
    <name evidence="3" type="primary">slc4a1ap.L</name>
</gene>
<feature type="compositionally biased region" description="Polar residues" evidence="1">
    <location>
        <begin position="288"/>
        <end position="306"/>
    </location>
</feature>
<protein>
    <submittedName>
        <fullName evidence="3">Kanadaptin isoform X2</fullName>
    </submittedName>
</protein>
<feature type="compositionally biased region" description="Basic and acidic residues" evidence="1">
    <location>
        <begin position="248"/>
        <end position="263"/>
    </location>
</feature>
<dbReference type="PANTHER" id="PTHR23308">
    <property type="entry name" value="NUCLEAR INHIBITOR OF PROTEIN PHOSPHATASE-1"/>
    <property type="match status" value="1"/>
</dbReference>
<feature type="compositionally biased region" description="Acidic residues" evidence="1">
    <location>
        <begin position="720"/>
        <end position="731"/>
    </location>
</feature>
<feature type="compositionally biased region" description="Low complexity" evidence="1">
    <location>
        <begin position="189"/>
        <end position="201"/>
    </location>
</feature>
<accession>A0A8J1KQL7</accession>
<dbReference type="RefSeq" id="XP_041418524.1">
    <property type="nucleotide sequence ID" value="XM_041562590.1"/>
</dbReference>
<feature type="compositionally biased region" description="Low complexity" evidence="1">
    <location>
        <begin position="61"/>
        <end position="73"/>
    </location>
</feature>
<name>A0A8J1KQL7_XENLA</name>
<feature type="compositionally biased region" description="Polar residues" evidence="1">
    <location>
        <begin position="202"/>
        <end position="224"/>
    </location>
</feature>
<dbReference type="Proteomes" id="UP000186698">
    <property type="component" value="Chromosome 5L"/>
</dbReference>
<evidence type="ECO:0000313" key="2">
    <source>
        <dbReference type="Proteomes" id="UP000186698"/>
    </source>
</evidence>
<sequence>MEAYPLDPDAGEPSCHSRTAALEAGNTRAPGSRINKQWGSTESPDNAGNPPSTGAREEPLTTGGATDTGSATADEARSPGARVIERSGGPYVNEGGRSPEAGANEQSEPVGTGDCEGTRDVCTGSYEGTRDTDEGLGGPQCNRHESSPRTGAHAECQQASRPCQGSHVTQSDGEKRHSSWTNEDESAISSGTSTPKESSSPRSISATTPNFAGTTPEEQPSPQANYGEIASRSPSKDGDSGCSPPRHSPVERPNDTKVTESFKKPVTAARPSDTKKATEPRDKPAALSQASPPSRNRTPNVETPSDVSARLPSDAYQTCPAIPYREPPWSGVPKALYSLEILKGGSIVSTKNISNGPEDDQEEESELTVTQIKEARRQKESLQKRMLGDDSDDEESSEDSKNVKESGSLGDDAGCMWGMGEDALQEDNEENPIAAEFQEEKEALYLKNPKKALQGFFDREGEELEYEYEEQGPGMWLCRVKLPVDDASGKQLVAEAVHSGKKKEASVVCSLEACRMLEMRGLLRQEAVARKRKAKNWEDEDFYDSDDDTFLDRTGLVEKKRMNRMKKAGKIEEKPETYDSLVTKLNAVEKELSEVATKLQTSHAADSQSSAQDSLDAFMTEIKSATTLDSIARKKLHLRSFELKKEQQRLKGLIKIVQPTKLPELSPVAPDSKSKKPNLPMFGAMKGGSKFKLKTGTVGKLPPKRTDIPENFFNMKGNENEVEEDEEEEMQMESKQEAAEKDSGEKPAQSNEADPGSPQTTGCSPPSSADGKSVPEMEEKLSHSGPKMTKDSEPDDDTPVPGKRSPQVSQKEEDKQKEGAVKTRKIHGPSRPPTGVLSTTHYPEDDPDYCVWMPPTGQTGDGKTHLNEKYGY</sequence>
<feature type="region of interest" description="Disordered" evidence="1">
    <location>
        <begin position="349"/>
        <end position="417"/>
    </location>
</feature>
<dbReference type="CDD" id="cd19856">
    <property type="entry name" value="DSRM_Kanadaptin"/>
    <property type="match status" value="1"/>
</dbReference>
<feature type="compositionally biased region" description="Basic and acidic residues" evidence="1">
    <location>
        <begin position="862"/>
        <end position="872"/>
    </location>
</feature>